<protein>
    <submittedName>
        <fullName evidence="5">SIP domain-containing protein</fullName>
    </submittedName>
</protein>
<dbReference type="CDD" id="cd06193">
    <property type="entry name" value="siderophore_interacting"/>
    <property type="match status" value="1"/>
</dbReference>
<evidence type="ECO:0000256" key="3">
    <source>
        <dbReference type="ARBA" id="ARBA00022691"/>
    </source>
</evidence>
<dbReference type="Pfam" id="PF08100">
    <property type="entry name" value="Dimerisation"/>
    <property type="match status" value="1"/>
</dbReference>
<dbReference type="InterPro" id="IPR017938">
    <property type="entry name" value="Riboflavin_synthase-like_b-brl"/>
</dbReference>
<dbReference type="PANTHER" id="PTHR30157">
    <property type="entry name" value="FERRIC REDUCTASE, NADPH-DEPENDENT"/>
    <property type="match status" value="1"/>
</dbReference>
<feature type="domain" description="FAD-binding FR-type" evidence="4">
    <location>
        <begin position="13"/>
        <end position="147"/>
    </location>
</feature>
<dbReference type="AlphaFoldDB" id="A0A9X1NID2"/>
<gene>
    <name evidence="5" type="ORF">LR394_26105</name>
</gene>
<dbReference type="InterPro" id="IPR039261">
    <property type="entry name" value="FNR_nucleotide-bd"/>
</dbReference>
<dbReference type="Gene3D" id="3.40.50.150">
    <property type="entry name" value="Vaccinia Virus protein VP39"/>
    <property type="match status" value="1"/>
</dbReference>
<dbReference type="GO" id="GO:0016491">
    <property type="term" value="F:oxidoreductase activity"/>
    <property type="evidence" value="ECO:0007669"/>
    <property type="project" value="InterPro"/>
</dbReference>
<sequence length="629" mass="68674">MPKTSRRLTVHPPTLREVEVVRVLDLTPGMRRITLAGDQLGGFSSPDGTARPAFASSGFDDDITFYFPYPGQSAAVLPIQGEARLTVPRDPRPLSRAYTVRRWDPETGELDVDFVKHGVGTGTTWAYRAQLGDRVHFSGPSTSKALPADAAWLLVAGDDTALPAISRLLEELPDDARAQVFIEVSDDVHRQDLRKRPGVDVTWLVRNGAPAGTVALLTEAVRSAQWWPGQVFAWLAGEHNAVRDIRRHLVEERDVPKADIDFAGYWRHSAVVALEADGALPDPEKSLTPFQKLHNLTELTAPLAIRSAVELGVPDLISRGVSSVSELATRSGADERALGKLLRYLHALEILTQTETGRYALTPVGDVLTLEFIADSLHPDGVVGRERLGLFGLTESIRTGRAAYRSITGQMFTDVHAEPDYENRYLERLAKFQPALAEPIAKSDLLAGVQHLVIHSGGAGAQAREFVAVHDRLQVTICALPTQADWLRRDLPETIPDEQQRAQVSVREQSVFEPGPAADAVLVSRAFKNLPDADAAHALRRAAENLRPGGRVLLIEEVLDADDLDEHEGEADLLALTVHGSGLRTAAELDAVITRAGLVRRAAHTVGWGITVHELLSPENEARESRTQP</sequence>
<keyword evidence="6" id="KW-1185">Reference proteome</keyword>
<dbReference type="SUPFAM" id="SSF53335">
    <property type="entry name" value="S-adenosyl-L-methionine-dependent methyltransferases"/>
    <property type="match status" value="1"/>
</dbReference>
<dbReference type="Gene3D" id="1.10.10.10">
    <property type="entry name" value="Winged helix-like DNA-binding domain superfamily/Winged helix DNA-binding domain"/>
    <property type="match status" value="1"/>
</dbReference>
<dbReference type="RefSeq" id="WP_231446851.1">
    <property type="nucleotide sequence ID" value="NZ_JAJOMB010000016.1"/>
</dbReference>
<dbReference type="PANTHER" id="PTHR30157:SF0">
    <property type="entry name" value="NADPH-DEPENDENT FERRIC-CHELATE REDUCTASE"/>
    <property type="match status" value="1"/>
</dbReference>
<accession>A0A9X1NID2</accession>
<dbReference type="SUPFAM" id="SSF46785">
    <property type="entry name" value="Winged helix' DNA-binding domain"/>
    <property type="match status" value="1"/>
</dbReference>
<proteinExistence type="predicted"/>
<keyword evidence="2" id="KW-0808">Transferase</keyword>
<dbReference type="InterPro" id="IPR036388">
    <property type="entry name" value="WH-like_DNA-bd_sf"/>
</dbReference>
<evidence type="ECO:0000256" key="2">
    <source>
        <dbReference type="ARBA" id="ARBA00022679"/>
    </source>
</evidence>
<dbReference type="Gene3D" id="3.40.50.80">
    <property type="entry name" value="Nucleotide-binding domain of ferredoxin-NADP reductase (FNR) module"/>
    <property type="match status" value="1"/>
</dbReference>
<dbReference type="InterPro" id="IPR039374">
    <property type="entry name" value="SIP_fam"/>
</dbReference>
<dbReference type="Gene3D" id="1.10.287.1350">
    <property type="match status" value="1"/>
</dbReference>
<dbReference type="GO" id="GO:0032259">
    <property type="term" value="P:methylation"/>
    <property type="evidence" value="ECO:0007669"/>
    <property type="project" value="UniProtKB-KW"/>
</dbReference>
<dbReference type="Pfam" id="PF04954">
    <property type="entry name" value="SIP"/>
    <property type="match status" value="1"/>
</dbReference>
<dbReference type="GO" id="GO:0008171">
    <property type="term" value="F:O-methyltransferase activity"/>
    <property type="evidence" value="ECO:0007669"/>
    <property type="project" value="InterPro"/>
</dbReference>
<evidence type="ECO:0000259" key="4">
    <source>
        <dbReference type="PROSITE" id="PS51384"/>
    </source>
</evidence>
<dbReference type="PROSITE" id="PS51683">
    <property type="entry name" value="SAM_OMT_II"/>
    <property type="match status" value="1"/>
</dbReference>
<keyword evidence="1" id="KW-0489">Methyltransferase</keyword>
<dbReference type="InterPro" id="IPR012967">
    <property type="entry name" value="COMT_dimerisation"/>
</dbReference>
<dbReference type="PROSITE" id="PS51384">
    <property type="entry name" value="FAD_FR"/>
    <property type="match status" value="1"/>
</dbReference>
<dbReference type="InterPro" id="IPR001077">
    <property type="entry name" value="COMT_C"/>
</dbReference>
<dbReference type="GO" id="GO:0046983">
    <property type="term" value="F:protein dimerization activity"/>
    <property type="evidence" value="ECO:0007669"/>
    <property type="project" value="InterPro"/>
</dbReference>
<dbReference type="Gene3D" id="2.40.30.10">
    <property type="entry name" value="Translation factors"/>
    <property type="match status" value="1"/>
</dbReference>
<dbReference type="InterPro" id="IPR013113">
    <property type="entry name" value="SIP_FAD-bd"/>
</dbReference>
<dbReference type="InterPro" id="IPR036390">
    <property type="entry name" value="WH_DNA-bd_sf"/>
</dbReference>
<dbReference type="InterPro" id="IPR017927">
    <property type="entry name" value="FAD-bd_FR_type"/>
</dbReference>
<name>A0A9X1NID2_9ACTN</name>
<dbReference type="InterPro" id="IPR016461">
    <property type="entry name" value="COMT-like"/>
</dbReference>
<keyword evidence="3" id="KW-0949">S-adenosyl-L-methionine</keyword>
<dbReference type="InterPro" id="IPR007037">
    <property type="entry name" value="SIP_rossman_dom"/>
</dbReference>
<reference evidence="5" key="1">
    <citation type="submission" date="2021-11" db="EMBL/GenBank/DDBJ databases">
        <title>Streptomyces corallinus and Kineosporia corallina sp. nov., two new coral-derived marine actinobacteria.</title>
        <authorList>
            <person name="Buangrab K."/>
            <person name="Sutthacheep M."/>
            <person name="Yeemin T."/>
            <person name="Harunari E."/>
            <person name="Igarashi Y."/>
            <person name="Sripreechasak P."/>
            <person name="Kanchanasin P."/>
            <person name="Tanasupawat S."/>
            <person name="Phongsopitanun W."/>
        </authorList>
    </citation>
    <scope>NUCLEOTIDE SEQUENCE</scope>
    <source>
        <strain evidence="5">JCM 31032</strain>
    </source>
</reference>
<dbReference type="Pfam" id="PF00891">
    <property type="entry name" value="Methyltransf_2"/>
    <property type="match status" value="1"/>
</dbReference>
<evidence type="ECO:0000313" key="5">
    <source>
        <dbReference type="EMBL" id="MCD5314384.1"/>
    </source>
</evidence>
<dbReference type="Proteomes" id="UP001138997">
    <property type="component" value="Unassembled WGS sequence"/>
</dbReference>
<organism evidence="5 6">
    <name type="scientific">Kineosporia babensis</name>
    <dbReference type="NCBI Taxonomy" id="499548"/>
    <lineage>
        <taxon>Bacteria</taxon>
        <taxon>Bacillati</taxon>
        <taxon>Actinomycetota</taxon>
        <taxon>Actinomycetes</taxon>
        <taxon>Kineosporiales</taxon>
        <taxon>Kineosporiaceae</taxon>
        <taxon>Kineosporia</taxon>
    </lineage>
</organism>
<dbReference type="InterPro" id="IPR029063">
    <property type="entry name" value="SAM-dependent_MTases_sf"/>
</dbReference>
<dbReference type="SUPFAM" id="SSF63380">
    <property type="entry name" value="Riboflavin synthase domain-like"/>
    <property type="match status" value="1"/>
</dbReference>
<dbReference type="Pfam" id="PF08021">
    <property type="entry name" value="FAD_binding_9"/>
    <property type="match status" value="1"/>
</dbReference>
<evidence type="ECO:0000313" key="6">
    <source>
        <dbReference type="Proteomes" id="UP001138997"/>
    </source>
</evidence>
<evidence type="ECO:0000256" key="1">
    <source>
        <dbReference type="ARBA" id="ARBA00022603"/>
    </source>
</evidence>
<comment type="caution">
    <text evidence="5">The sequence shown here is derived from an EMBL/GenBank/DDBJ whole genome shotgun (WGS) entry which is preliminary data.</text>
</comment>
<dbReference type="EMBL" id="JAJOMB010000016">
    <property type="protein sequence ID" value="MCD5314384.1"/>
    <property type="molecule type" value="Genomic_DNA"/>
</dbReference>